<feature type="transmembrane region" description="Helical" evidence="1">
    <location>
        <begin position="12"/>
        <end position="33"/>
    </location>
</feature>
<proteinExistence type="predicted"/>
<sequence>MEFGILEIVQGSLSLVYIFITLLLSVFFIIKYIKIRQTELLLVGIALIGLAGPWFTEAFSFLTIILTSGTLSDGFYLNIVIIIYIIMTAFTPFAIMCWLYAITNLL</sequence>
<organism evidence="2">
    <name type="scientific">marine sediment metagenome</name>
    <dbReference type="NCBI Taxonomy" id="412755"/>
    <lineage>
        <taxon>unclassified sequences</taxon>
        <taxon>metagenomes</taxon>
        <taxon>ecological metagenomes</taxon>
    </lineage>
</organism>
<accession>X1S1S2</accession>
<keyword evidence="1" id="KW-1133">Transmembrane helix</keyword>
<evidence type="ECO:0000256" key="1">
    <source>
        <dbReference type="SAM" id="Phobius"/>
    </source>
</evidence>
<keyword evidence="1" id="KW-0472">Membrane</keyword>
<evidence type="ECO:0000313" key="2">
    <source>
        <dbReference type="EMBL" id="GAI86833.1"/>
    </source>
</evidence>
<dbReference type="AlphaFoldDB" id="X1S1S2"/>
<keyword evidence="1" id="KW-0812">Transmembrane</keyword>
<comment type="caution">
    <text evidence="2">The sequence shown here is derived from an EMBL/GenBank/DDBJ whole genome shotgun (WGS) entry which is preliminary data.</text>
</comment>
<dbReference type="EMBL" id="BARW01008713">
    <property type="protein sequence ID" value="GAI86833.1"/>
    <property type="molecule type" value="Genomic_DNA"/>
</dbReference>
<protein>
    <submittedName>
        <fullName evidence="2">Uncharacterized protein</fullName>
    </submittedName>
</protein>
<gene>
    <name evidence="2" type="ORF">S12H4_17762</name>
</gene>
<name>X1S1S2_9ZZZZ</name>
<reference evidence="2" key="1">
    <citation type="journal article" date="2014" name="Front. Microbiol.">
        <title>High frequency of phylogenetically diverse reductive dehalogenase-homologous genes in deep subseafloor sedimentary metagenomes.</title>
        <authorList>
            <person name="Kawai M."/>
            <person name="Futagami T."/>
            <person name="Toyoda A."/>
            <person name="Takaki Y."/>
            <person name="Nishi S."/>
            <person name="Hori S."/>
            <person name="Arai W."/>
            <person name="Tsubouchi T."/>
            <person name="Morono Y."/>
            <person name="Uchiyama I."/>
            <person name="Ito T."/>
            <person name="Fujiyama A."/>
            <person name="Inagaki F."/>
            <person name="Takami H."/>
        </authorList>
    </citation>
    <scope>NUCLEOTIDE SEQUENCE</scope>
    <source>
        <strain evidence="2">Expedition CK06-06</strain>
    </source>
</reference>
<feature type="transmembrane region" description="Helical" evidence="1">
    <location>
        <begin position="40"/>
        <end position="69"/>
    </location>
</feature>
<feature type="non-terminal residue" evidence="2">
    <location>
        <position position="106"/>
    </location>
</feature>
<feature type="transmembrane region" description="Helical" evidence="1">
    <location>
        <begin position="75"/>
        <end position="101"/>
    </location>
</feature>